<evidence type="ECO:0008006" key="2">
    <source>
        <dbReference type="Google" id="ProtNLM"/>
    </source>
</evidence>
<comment type="caution">
    <text evidence="1">The sequence shown here is derived from an EMBL/GenBank/DDBJ whole genome shotgun (WGS) entry which is preliminary data.</text>
</comment>
<gene>
    <name evidence="1" type="ORF">Sradi_2102000</name>
</gene>
<sequence>MDLEFYFQGSYCGSSRELWLALQRRYGRSNRPMVFQIQRDISLVSQGALSLTAYLTKLMKLWNELACLAPAPKCTCGSCSCRINEAITALTASAQVMQFLMVYMRL</sequence>
<reference evidence="1" key="2">
    <citation type="journal article" date="2024" name="Plant">
        <title>Genomic evolution and insights into agronomic trait innovations of Sesamum species.</title>
        <authorList>
            <person name="Miao H."/>
            <person name="Wang L."/>
            <person name="Qu L."/>
            <person name="Liu H."/>
            <person name="Sun Y."/>
            <person name="Le M."/>
            <person name="Wang Q."/>
            <person name="Wei S."/>
            <person name="Zheng Y."/>
            <person name="Lin W."/>
            <person name="Duan Y."/>
            <person name="Cao H."/>
            <person name="Xiong S."/>
            <person name="Wang X."/>
            <person name="Wei L."/>
            <person name="Li C."/>
            <person name="Ma Q."/>
            <person name="Ju M."/>
            <person name="Zhao R."/>
            <person name="Li G."/>
            <person name="Mu C."/>
            <person name="Tian Q."/>
            <person name="Mei H."/>
            <person name="Zhang T."/>
            <person name="Gao T."/>
            <person name="Zhang H."/>
        </authorList>
    </citation>
    <scope>NUCLEOTIDE SEQUENCE</scope>
    <source>
        <strain evidence="1">G02</strain>
    </source>
</reference>
<dbReference type="PANTHER" id="PTHR37610:SF40">
    <property type="entry name" value="OS01G0909600 PROTEIN"/>
    <property type="match status" value="1"/>
</dbReference>
<evidence type="ECO:0000313" key="1">
    <source>
        <dbReference type="EMBL" id="KAL0404612.1"/>
    </source>
</evidence>
<dbReference type="PANTHER" id="PTHR37610">
    <property type="entry name" value="CCHC-TYPE DOMAIN-CONTAINING PROTEIN"/>
    <property type="match status" value="1"/>
</dbReference>
<proteinExistence type="predicted"/>
<reference evidence="1" key="1">
    <citation type="submission" date="2020-06" db="EMBL/GenBank/DDBJ databases">
        <authorList>
            <person name="Li T."/>
            <person name="Hu X."/>
            <person name="Zhang T."/>
            <person name="Song X."/>
            <person name="Zhang H."/>
            <person name="Dai N."/>
            <person name="Sheng W."/>
            <person name="Hou X."/>
            <person name="Wei L."/>
        </authorList>
    </citation>
    <scope>NUCLEOTIDE SEQUENCE</scope>
    <source>
        <strain evidence="1">G02</strain>
        <tissue evidence="1">Leaf</tissue>
    </source>
</reference>
<protein>
    <recommendedName>
        <fullName evidence="2">Retrotransposon gag domain-containing protein</fullName>
    </recommendedName>
</protein>
<dbReference type="AlphaFoldDB" id="A0AAW2TIS2"/>
<name>A0AAW2TIS2_SESRA</name>
<organism evidence="1">
    <name type="scientific">Sesamum radiatum</name>
    <name type="common">Black benniseed</name>
    <dbReference type="NCBI Taxonomy" id="300843"/>
    <lineage>
        <taxon>Eukaryota</taxon>
        <taxon>Viridiplantae</taxon>
        <taxon>Streptophyta</taxon>
        <taxon>Embryophyta</taxon>
        <taxon>Tracheophyta</taxon>
        <taxon>Spermatophyta</taxon>
        <taxon>Magnoliopsida</taxon>
        <taxon>eudicotyledons</taxon>
        <taxon>Gunneridae</taxon>
        <taxon>Pentapetalae</taxon>
        <taxon>asterids</taxon>
        <taxon>lamiids</taxon>
        <taxon>Lamiales</taxon>
        <taxon>Pedaliaceae</taxon>
        <taxon>Sesamum</taxon>
    </lineage>
</organism>
<dbReference type="EMBL" id="JACGWJ010000008">
    <property type="protein sequence ID" value="KAL0404612.1"/>
    <property type="molecule type" value="Genomic_DNA"/>
</dbReference>
<accession>A0AAW2TIS2</accession>